<dbReference type="InterPro" id="IPR050707">
    <property type="entry name" value="HTH_MetabolicPath_Reg"/>
</dbReference>
<dbReference type="Pfam" id="PF09339">
    <property type="entry name" value="HTH_IclR"/>
    <property type="match status" value="1"/>
</dbReference>
<dbReference type="InterPro" id="IPR036388">
    <property type="entry name" value="WH-like_DNA-bd_sf"/>
</dbReference>
<dbReference type="SUPFAM" id="SSF46785">
    <property type="entry name" value="Winged helix' DNA-binding domain"/>
    <property type="match status" value="1"/>
</dbReference>
<dbReference type="Pfam" id="PF01614">
    <property type="entry name" value="IclR_C"/>
    <property type="match status" value="1"/>
</dbReference>
<dbReference type="PROSITE" id="PS51077">
    <property type="entry name" value="HTH_ICLR"/>
    <property type="match status" value="1"/>
</dbReference>
<dbReference type="PANTHER" id="PTHR30136:SF24">
    <property type="entry name" value="HTH-TYPE TRANSCRIPTIONAL REPRESSOR ALLR"/>
    <property type="match status" value="1"/>
</dbReference>
<dbReference type="SMART" id="SM00346">
    <property type="entry name" value="HTH_ICLR"/>
    <property type="match status" value="1"/>
</dbReference>
<dbReference type="InterPro" id="IPR005471">
    <property type="entry name" value="Tscrpt_reg_IclR_N"/>
</dbReference>
<dbReference type="Gene3D" id="1.10.10.10">
    <property type="entry name" value="Winged helix-like DNA-binding domain superfamily/Winged helix DNA-binding domain"/>
    <property type="match status" value="1"/>
</dbReference>
<keyword evidence="3" id="KW-0804">Transcription</keyword>
<dbReference type="Proteomes" id="UP000282515">
    <property type="component" value="Unassembled WGS sequence"/>
</dbReference>
<evidence type="ECO:0000256" key="1">
    <source>
        <dbReference type="ARBA" id="ARBA00023015"/>
    </source>
</evidence>
<reference evidence="6 7" key="1">
    <citation type="submission" date="2018-10" db="EMBL/GenBank/DDBJ databases">
        <title>Aeromicrobium sp. 9W16Y-2 whole genome shotgun sequence.</title>
        <authorList>
            <person name="Li F."/>
        </authorList>
    </citation>
    <scope>NUCLEOTIDE SEQUENCE [LARGE SCALE GENOMIC DNA]</scope>
    <source>
        <strain evidence="6 7">9W16Y-2</strain>
    </source>
</reference>
<dbReference type="InterPro" id="IPR029016">
    <property type="entry name" value="GAF-like_dom_sf"/>
</dbReference>
<dbReference type="CDD" id="cd00090">
    <property type="entry name" value="HTH_ARSR"/>
    <property type="match status" value="1"/>
</dbReference>
<dbReference type="Gene3D" id="3.30.450.40">
    <property type="match status" value="1"/>
</dbReference>
<dbReference type="EMBL" id="RDBF01000006">
    <property type="protein sequence ID" value="RLV55651.1"/>
    <property type="molecule type" value="Genomic_DNA"/>
</dbReference>
<comment type="caution">
    <text evidence="6">The sequence shown here is derived from an EMBL/GenBank/DDBJ whole genome shotgun (WGS) entry which is preliminary data.</text>
</comment>
<evidence type="ECO:0000259" key="4">
    <source>
        <dbReference type="PROSITE" id="PS51077"/>
    </source>
</evidence>
<keyword evidence="7" id="KW-1185">Reference proteome</keyword>
<organism evidence="6 7">
    <name type="scientific">Aeromicrobium phragmitis</name>
    <dbReference type="NCBI Taxonomy" id="2478914"/>
    <lineage>
        <taxon>Bacteria</taxon>
        <taxon>Bacillati</taxon>
        <taxon>Actinomycetota</taxon>
        <taxon>Actinomycetes</taxon>
        <taxon>Propionibacteriales</taxon>
        <taxon>Nocardioidaceae</taxon>
        <taxon>Aeromicrobium</taxon>
    </lineage>
</organism>
<feature type="domain" description="IclR-ED" evidence="5">
    <location>
        <begin position="71"/>
        <end position="260"/>
    </location>
</feature>
<accession>A0A3L8PK21</accession>
<proteinExistence type="predicted"/>
<gene>
    <name evidence="6" type="ORF">D9V41_09270</name>
</gene>
<evidence type="ECO:0000259" key="5">
    <source>
        <dbReference type="PROSITE" id="PS51078"/>
    </source>
</evidence>
<evidence type="ECO:0000313" key="7">
    <source>
        <dbReference type="Proteomes" id="UP000282515"/>
    </source>
</evidence>
<dbReference type="GO" id="GO:0003677">
    <property type="term" value="F:DNA binding"/>
    <property type="evidence" value="ECO:0007669"/>
    <property type="project" value="UniProtKB-KW"/>
</dbReference>
<keyword evidence="2" id="KW-0238">DNA-binding</keyword>
<keyword evidence="1" id="KW-0805">Transcription regulation</keyword>
<name>A0A3L8PK21_9ACTN</name>
<feature type="domain" description="HTH iclR-type" evidence="4">
    <location>
        <begin position="8"/>
        <end position="77"/>
    </location>
</feature>
<protein>
    <submittedName>
        <fullName evidence="6">IclR family transcriptional regulator</fullName>
    </submittedName>
</protein>
<dbReference type="InterPro" id="IPR036390">
    <property type="entry name" value="WH_DNA-bd_sf"/>
</dbReference>
<dbReference type="SUPFAM" id="SSF55781">
    <property type="entry name" value="GAF domain-like"/>
    <property type="match status" value="1"/>
</dbReference>
<dbReference type="AlphaFoldDB" id="A0A3L8PK21"/>
<evidence type="ECO:0000256" key="3">
    <source>
        <dbReference type="ARBA" id="ARBA00023163"/>
    </source>
</evidence>
<evidence type="ECO:0000256" key="2">
    <source>
        <dbReference type="ARBA" id="ARBA00023125"/>
    </source>
</evidence>
<dbReference type="OrthoDB" id="3209193at2"/>
<sequence length="278" mass="30435">MKDHSSDNSYLGRVLRILESFTPSCPALSVAQLAERTGIPLPTVYRYVGELVRVGLLERVGEGDRLRASVRLWELGYRASNATAVRTVALPFMQDLHATVGHNTQLAVLDGTEVLYVERLRARGAITNITQTGERMPAKINSSGLLLAAFLDDRERVEQIIEEDISDYWLVAGPPPFAAVHVPTREEVEGVLARARRDDFCRLDAWLSPDTAGISAPIRDALGTVCAALSLIVPNDRSIPQRVVPALRTSATAISRALGWRGKVRSRHRSAPLAALVD</sequence>
<dbReference type="InterPro" id="IPR014757">
    <property type="entry name" value="Tscrpt_reg_IclR_C"/>
</dbReference>
<evidence type="ECO:0000313" key="6">
    <source>
        <dbReference type="EMBL" id="RLV55651.1"/>
    </source>
</evidence>
<dbReference type="PROSITE" id="PS51078">
    <property type="entry name" value="ICLR_ED"/>
    <property type="match status" value="1"/>
</dbReference>
<dbReference type="GO" id="GO:0045892">
    <property type="term" value="P:negative regulation of DNA-templated transcription"/>
    <property type="evidence" value="ECO:0007669"/>
    <property type="project" value="TreeGrafter"/>
</dbReference>
<dbReference type="InterPro" id="IPR011991">
    <property type="entry name" value="ArsR-like_HTH"/>
</dbReference>
<dbReference type="RefSeq" id="WP_121794288.1">
    <property type="nucleotide sequence ID" value="NZ_RDBF01000006.1"/>
</dbReference>
<dbReference type="PANTHER" id="PTHR30136">
    <property type="entry name" value="HELIX-TURN-HELIX TRANSCRIPTIONAL REGULATOR, ICLR FAMILY"/>
    <property type="match status" value="1"/>
</dbReference>
<dbReference type="GO" id="GO:0003700">
    <property type="term" value="F:DNA-binding transcription factor activity"/>
    <property type="evidence" value="ECO:0007669"/>
    <property type="project" value="TreeGrafter"/>
</dbReference>